<organism evidence="1 2">
    <name type="scientific">Kickxella alabastrina</name>
    <dbReference type="NCBI Taxonomy" id="61397"/>
    <lineage>
        <taxon>Eukaryota</taxon>
        <taxon>Fungi</taxon>
        <taxon>Fungi incertae sedis</taxon>
        <taxon>Zoopagomycota</taxon>
        <taxon>Kickxellomycotina</taxon>
        <taxon>Kickxellomycetes</taxon>
        <taxon>Kickxellales</taxon>
        <taxon>Kickxellaceae</taxon>
        <taxon>Kickxella</taxon>
    </lineage>
</organism>
<reference evidence="1" key="1">
    <citation type="submission" date="2022-07" db="EMBL/GenBank/DDBJ databases">
        <title>Phylogenomic reconstructions and comparative analyses of Kickxellomycotina fungi.</title>
        <authorList>
            <person name="Reynolds N.K."/>
            <person name="Stajich J.E."/>
            <person name="Barry K."/>
            <person name="Grigoriev I.V."/>
            <person name="Crous P."/>
            <person name="Smith M.E."/>
        </authorList>
    </citation>
    <scope>NUCLEOTIDE SEQUENCE</scope>
    <source>
        <strain evidence="1">Benny 63K</strain>
    </source>
</reference>
<protein>
    <submittedName>
        <fullName evidence="1">Uncharacterized protein</fullName>
    </submittedName>
</protein>
<evidence type="ECO:0000313" key="2">
    <source>
        <dbReference type="Proteomes" id="UP001150581"/>
    </source>
</evidence>
<gene>
    <name evidence="1" type="ORF">LPJ66_005720</name>
</gene>
<dbReference type="Proteomes" id="UP001150581">
    <property type="component" value="Unassembled WGS sequence"/>
</dbReference>
<comment type="caution">
    <text evidence="1">The sequence shown here is derived from an EMBL/GenBank/DDBJ whole genome shotgun (WGS) entry which is preliminary data.</text>
</comment>
<sequence length="381" mass="41027">MALWRQESGLGPPSASASAAAATKASASVSKQHSVLGYPPTTTLMLQTQREAGGEREDRDIQPHIYVPRQPLFAHGAMMMDTSGEYICEATLRDITGASGRSDGAGGDSDGSGSGRGSGSPGHLPRQPNIVVVCASIGPPQLMRCGSRPLCDNDEILFGSTKSKGGCKRLREDGGGHVGEGHHFSEDDDDELSCAGSVTTNQENGPASANTSQTRRSSSSSDVLPPLFPLLRSASLPTKRALSSSPQQQQQQQQKRKLRRTKTDPDPATTTIGSKMPPPTLSVASTSSTLVDEMETQPEVNWLALEVPCDVWLLAQELYDQVKVMKMVQNRQPRRMKPAILAAIMFILCRSHGYPRTFAEICVAAKVSKREIGMYYKLMSQ</sequence>
<accession>A0ACC1IJU5</accession>
<name>A0ACC1IJU5_9FUNG</name>
<evidence type="ECO:0000313" key="1">
    <source>
        <dbReference type="EMBL" id="KAJ1893492.1"/>
    </source>
</evidence>
<feature type="non-terminal residue" evidence="1">
    <location>
        <position position="381"/>
    </location>
</feature>
<proteinExistence type="predicted"/>
<keyword evidence="2" id="KW-1185">Reference proteome</keyword>
<dbReference type="EMBL" id="JANBPG010000826">
    <property type="protein sequence ID" value="KAJ1893492.1"/>
    <property type="molecule type" value="Genomic_DNA"/>
</dbReference>